<dbReference type="Pfam" id="PF11249">
    <property type="entry name" value="DUF3047"/>
    <property type="match status" value="1"/>
</dbReference>
<dbReference type="EMBL" id="JAGGJA010000006">
    <property type="protein sequence ID" value="MCW9707359.1"/>
    <property type="molecule type" value="Genomic_DNA"/>
</dbReference>
<dbReference type="Proteomes" id="UP001207918">
    <property type="component" value="Unassembled WGS sequence"/>
</dbReference>
<reference evidence="1 2" key="1">
    <citation type="submission" date="2021-03" db="EMBL/GenBank/DDBJ databases">
        <title>Aliifodinibius sp. nov., a new bacterium isolated from saline soil.</title>
        <authorList>
            <person name="Galisteo C."/>
            <person name="De La Haba R."/>
            <person name="Sanchez-Porro C."/>
            <person name="Ventosa A."/>
        </authorList>
    </citation>
    <scope>NUCLEOTIDE SEQUENCE [LARGE SCALE GENOMIC DNA]</scope>
    <source>
        <strain evidence="1 2">1BSP15-2V2</strain>
    </source>
</reference>
<dbReference type="RefSeq" id="WP_265766132.1">
    <property type="nucleotide sequence ID" value="NZ_JAGGJA010000006.1"/>
</dbReference>
<comment type="caution">
    <text evidence="1">The sequence shown here is derived from an EMBL/GenBank/DDBJ whole genome shotgun (WGS) entry which is preliminary data.</text>
</comment>
<proteinExistence type="predicted"/>
<keyword evidence="2" id="KW-1185">Reference proteome</keyword>
<evidence type="ECO:0000313" key="1">
    <source>
        <dbReference type="EMBL" id="MCW9707359.1"/>
    </source>
</evidence>
<organism evidence="1 2">
    <name type="scientific">Fodinibius salsisoli</name>
    <dbReference type="NCBI Taxonomy" id="2820877"/>
    <lineage>
        <taxon>Bacteria</taxon>
        <taxon>Pseudomonadati</taxon>
        <taxon>Balneolota</taxon>
        <taxon>Balneolia</taxon>
        <taxon>Balneolales</taxon>
        <taxon>Balneolaceae</taxon>
        <taxon>Fodinibius</taxon>
    </lineage>
</organism>
<evidence type="ECO:0000313" key="2">
    <source>
        <dbReference type="Proteomes" id="UP001207918"/>
    </source>
</evidence>
<accession>A0ABT3PN24</accession>
<dbReference type="InterPro" id="IPR021409">
    <property type="entry name" value="DUF3047"/>
</dbReference>
<sequence length="262" mass="30303">MNLFDSHLEEKTLRCFVMAFLVGCLPLHARAQQPVHLDNNAVLLENFENDTKHNYPHKWYDRDGNKKLVNHSESFLQDYLYKVKNRGRNNFLRFEGKAAKHISLPLVNEDKDNIYGIDIYETPILSWKVRAHKLPMNASEDDDDRNDSVASIYVAFDMGRVALFKKVPKTIRYTWSSTLEKGTELSKFFGNQKIVVIESGPEKKGEWMTFQRNIVEDYKRLFGDPPPKTPLAILILSDGDSTGSWVKADYDDIMLKPERSSK</sequence>
<gene>
    <name evidence="1" type="ORF">J6I44_10855</name>
</gene>
<name>A0ABT3PN24_9BACT</name>
<protein>
    <submittedName>
        <fullName evidence="1">DUF3047 domain-containing protein</fullName>
    </submittedName>
</protein>